<name>A0ABQ1A4S6_9EURO</name>
<proteinExistence type="predicted"/>
<comment type="caution">
    <text evidence="1">The sequence shown here is derived from an EMBL/GenBank/DDBJ whole genome shotgun (WGS) entry which is preliminary data.</text>
</comment>
<reference evidence="1 2" key="1">
    <citation type="submission" date="2020-01" db="EMBL/GenBank/DDBJ databases">
        <title>Draft genome sequence of Aspergillus udagawae IFM 53868.</title>
        <authorList>
            <person name="Takahashi H."/>
            <person name="Yaguchi T."/>
        </authorList>
    </citation>
    <scope>NUCLEOTIDE SEQUENCE [LARGE SCALE GENOMIC DNA]</scope>
    <source>
        <strain evidence="1 2">IFM 53868</strain>
    </source>
</reference>
<keyword evidence="2" id="KW-1185">Reference proteome</keyword>
<organism evidence="1 2">
    <name type="scientific">Aspergillus udagawae</name>
    <dbReference type="NCBI Taxonomy" id="91492"/>
    <lineage>
        <taxon>Eukaryota</taxon>
        <taxon>Fungi</taxon>
        <taxon>Dikarya</taxon>
        <taxon>Ascomycota</taxon>
        <taxon>Pezizomycotina</taxon>
        <taxon>Eurotiomycetes</taxon>
        <taxon>Eurotiomycetidae</taxon>
        <taxon>Eurotiales</taxon>
        <taxon>Aspergillaceae</taxon>
        <taxon>Aspergillus</taxon>
        <taxon>Aspergillus subgen. Fumigati</taxon>
    </lineage>
</organism>
<accession>A0ABQ1A4S6</accession>
<dbReference type="Proteomes" id="UP000465266">
    <property type="component" value="Unassembled WGS sequence"/>
</dbReference>
<evidence type="ECO:0000313" key="1">
    <source>
        <dbReference type="EMBL" id="GFF73542.1"/>
    </source>
</evidence>
<sequence length="96" mass="10571">MAAVPQFRGRRQDDFILPARVSAVAEKGPENGRYHAGRVVFDLDSTNVDAANALWGTVHEYAYVNRRAQPSLFGSRTAKFAVCSTASNIAKNVRFL</sequence>
<protein>
    <submittedName>
        <fullName evidence="1">Uncharacterized protein</fullName>
    </submittedName>
</protein>
<gene>
    <name evidence="1" type="ORF">IFM53868_01094</name>
</gene>
<dbReference type="EMBL" id="BLKG01000007">
    <property type="protein sequence ID" value="GFF73542.1"/>
    <property type="molecule type" value="Genomic_DNA"/>
</dbReference>
<evidence type="ECO:0000313" key="2">
    <source>
        <dbReference type="Proteomes" id="UP000465266"/>
    </source>
</evidence>